<reference evidence="1 2" key="1">
    <citation type="journal article" date="2016" name="Nat. Commun.">
        <title>Thousands of microbial genomes shed light on interconnected biogeochemical processes in an aquifer system.</title>
        <authorList>
            <person name="Anantharaman K."/>
            <person name="Brown C.T."/>
            <person name="Hug L.A."/>
            <person name="Sharon I."/>
            <person name="Castelle C.J."/>
            <person name="Probst A.J."/>
            <person name="Thomas B.C."/>
            <person name="Singh A."/>
            <person name="Wilkins M.J."/>
            <person name="Karaoz U."/>
            <person name="Brodie E.L."/>
            <person name="Williams K.H."/>
            <person name="Hubbard S.S."/>
            <person name="Banfield J.F."/>
        </authorList>
    </citation>
    <scope>NUCLEOTIDE SEQUENCE [LARGE SCALE GENOMIC DNA]</scope>
</reference>
<dbReference type="AlphaFoldDB" id="A0A1G2QKR8"/>
<dbReference type="Proteomes" id="UP000177140">
    <property type="component" value="Unassembled WGS sequence"/>
</dbReference>
<sequence length="214" mass="25090">MKDAKKLHLGLTKEEWAIFKPLTTPIKIQNFLDTFPRNMEKTGETYMSPRQVIKKKKMHCFEGALVAATALWINGEEPLILDLKAPGDEDHVITLYKRNGYWGAISKTNHAVLRFRDPVYRTLRELVLSYFNEYTDDNTCRKSLRSFSKPFNLKKMGVNWITETNDLDHIVQKLDDYPHQSIFPKINARFIRPADHMEKILCQMTEWKKKDKGT</sequence>
<protein>
    <submittedName>
        <fullName evidence="1">Uncharacterized protein</fullName>
    </submittedName>
</protein>
<name>A0A1G2QKR8_9BACT</name>
<evidence type="ECO:0000313" key="2">
    <source>
        <dbReference type="Proteomes" id="UP000177140"/>
    </source>
</evidence>
<dbReference type="EMBL" id="MHTM01000047">
    <property type="protein sequence ID" value="OHA60689.1"/>
    <property type="molecule type" value="Genomic_DNA"/>
</dbReference>
<evidence type="ECO:0000313" key="1">
    <source>
        <dbReference type="EMBL" id="OHA60689.1"/>
    </source>
</evidence>
<accession>A0A1G2QKR8</accession>
<proteinExistence type="predicted"/>
<gene>
    <name evidence="1" type="ORF">A2556_02590</name>
</gene>
<comment type="caution">
    <text evidence="1">The sequence shown here is derived from an EMBL/GenBank/DDBJ whole genome shotgun (WGS) entry which is preliminary data.</text>
</comment>
<organism evidence="1 2">
    <name type="scientific">Candidatus Vogelbacteria bacterium RIFOXYD2_FULL_44_9</name>
    <dbReference type="NCBI Taxonomy" id="1802441"/>
    <lineage>
        <taxon>Bacteria</taxon>
        <taxon>Candidatus Vogeliibacteriota</taxon>
    </lineage>
</organism>